<dbReference type="OrthoDB" id="10059102at2759"/>
<dbReference type="InterPro" id="IPR001254">
    <property type="entry name" value="Trypsin_dom"/>
</dbReference>
<dbReference type="PANTHER" id="PTHR24276:SF91">
    <property type="entry name" value="AT26814P-RELATED"/>
    <property type="match status" value="1"/>
</dbReference>
<keyword evidence="7 12" id="KW-0720">Serine protease</keyword>
<evidence type="ECO:0000256" key="12">
    <source>
        <dbReference type="RuleBase" id="RU363034"/>
    </source>
</evidence>
<dbReference type="GeneID" id="6496529"/>
<comment type="similarity">
    <text evidence="2">Belongs to the peptidase S1 family.</text>
</comment>
<dbReference type="InterPro" id="IPR009003">
    <property type="entry name" value="Peptidase_S1_PA"/>
</dbReference>
<accession>B3MGY3</accession>
<keyword evidence="6 12" id="KW-0378">Hydrolase</keyword>
<name>B3MGY3_DROAN</name>
<feature type="signal peptide" evidence="13">
    <location>
        <begin position="1"/>
        <end position="18"/>
    </location>
</feature>
<dbReference type="Gene3D" id="2.40.10.10">
    <property type="entry name" value="Trypsin-like serine proteases"/>
    <property type="match status" value="1"/>
</dbReference>
<evidence type="ECO:0000256" key="11">
    <source>
        <dbReference type="ARBA" id="ARBA00038868"/>
    </source>
</evidence>
<reference evidence="15 16" key="1">
    <citation type="journal article" date="2007" name="Nature">
        <title>Evolution of genes and genomes on the Drosophila phylogeny.</title>
        <authorList>
            <consortium name="Drosophila 12 Genomes Consortium"/>
            <person name="Clark A.G."/>
            <person name="Eisen M.B."/>
            <person name="Smith D.R."/>
            <person name="Bergman C.M."/>
            <person name="Oliver B."/>
            <person name="Markow T.A."/>
            <person name="Kaufman T.C."/>
            <person name="Kellis M."/>
            <person name="Gelbart W."/>
            <person name="Iyer V.N."/>
            <person name="Pollard D.A."/>
            <person name="Sackton T.B."/>
            <person name="Larracuente A.M."/>
            <person name="Singh N.D."/>
            <person name="Abad J.P."/>
            <person name="Abt D.N."/>
            <person name="Adryan B."/>
            <person name="Aguade M."/>
            <person name="Akashi H."/>
            <person name="Anderson W.W."/>
            <person name="Aquadro C.F."/>
            <person name="Ardell D.H."/>
            <person name="Arguello R."/>
            <person name="Artieri C.G."/>
            <person name="Barbash D.A."/>
            <person name="Barker D."/>
            <person name="Barsanti P."/>
            <person name="Batterham P."/>
            <person name="Batzoglou S."/>
            <person name="Begun D."/>
            <person name="Bhutkar A."/>
            <person name="Blanco E."/>
            <person name="Bosak S.A."/>
            <person name="Bradley R.K."/>
            <person name="Brand A.D."/>
            <person name="Brent M.R."/>
            <person name="Brooks A.N."/>
            <person name="Brown R.H."/>
            <person name="Butlin R.K."/>
            <person name="Caggese C."/>
            <person name="Calvi B.R."/>
            <person name="Bernardo de Carvalho A."/>
            <person name="Caspi A."/>
            <person name="Castrezana S."/>
            <person name="Celniker S.E."/>
            <person name="Chang J.L."/>
            <person name="Chapple C."/>
            <person name="Chatterji S."/>
            <person name="Chinwalla A."/>
            <person name="Civetta A."/>
            <person name="Clifton S.W."/>
            <person name="Comeron J.M."/>
            <person name="Costello J.C."/>
            <person name="Coyne J.A."/>
            <person name="Daub J."/>
            <person name="David R.G."/>
            <person name="Delcher A.L."/>
            <person name="Delehaunty K."/>
            <person name="Do C.B."/>
            <person name="Ebling H."/>
            <person name="Edwards K."/>
            <person name="Eickbush T."/>
            <person name="Evans J.D."/>
            <person name="Filipski A."/>
            <person name="Findeiss S."/>
            <person name="Freyhult E."/>
            <person name="Fulton L."/>
            <person name="Fulton R."/>
            <person name="Garcia A.C."/>
            <person name="Gardiner A."/>
            <person name="Garfield D.A."/>
            <person name="Garvin B.E."/>
            <person name="Gibson G."/>
            <person name="Gilbert D."/>
            <person name="Gnerre S."/>
            <person name="Godfrey J."/>
            <person name="Good R."/>
            <person name="Gotea V."/>
            <person name="Gravely B."/>
            <person name="Greenberg A.J."/>
            <person name="Griffiths-Jones S."/>
            <person name="Gross S."/>
            <person name="Guigo R."/>
            <person name="Gustafson E.A."/>
            <person name="Haerty W."/>
            <person name="Hahn M.W."/>
            <person name="Halligan D.L."/>
            <person name="Halpern A.L."/>
            <person name="Halter G.M."/>
            <person name="Han M.V."/>
            <person name="Heger A."/>
            <person name="Hillier L."/>
            <person name="Hinrichs A.S."/>
            <person name="Holmes I."/>
            <person name="Hoskins R.A."/>
            <person name="Hubisz M.J."/>
            <person name="Hultmark D."/>
            <person name="Huntley M.A."/>
            <person name="Jaffe D.B."/>
            <person name="Jagadeeshan S."/>
            <person name="Jeck W.R."/>
            <person name="Johnson J."/>
            <person name="Jones C.D."/>
            <person name="Jordan W.C."/>
            <person name="Karpen G.H."/>
            <person name="Kataoka E."/>
            <person name="Keightley P.D."/>
            <person name="Kheradpour P."/>
            <person name="Kirkness E.F."/>
            <person name="Koerich L.B."/>
            <person name="Kristiansen K."/>
            <person name="Kudrna D."/>
            <person name="Kulathinal R.J."/>
            <person name="Kumar S."/>
            <person name="Kwok R."/>
            <person name="Lander E."/>
            <person name="Langley C.H."/>
            <person name="Lapoint R."/>
            <person name="Lazzaro B.P."/>
            <person name="Lee S.J."/>
            <person name="Levesque L."/>
            <person name="Li R."/>
            <person name="Lin C.F."/>
            <person name="Lin M.F."/>
            <person name="Lindblad-Toh K."/>
            <person name="Llopart A."/>
            <person name="Long M."/>
            <person name="Low L."/>
            <person name="Lozovsky E."/>
            <person name="Lu J."/>
            <person name="Luo M."/>
            <person name="Machado C.A."/>
            <person name="Makalowski W."/>
            <person name="Marzo M."/>
            <person name="Matsuda M."/>
            <person name="Matzkin L."/>
            <person name="McAllister B."/>
            <person name="McBride C.S."/>
            <person name="McKernan B."/>
            <person name="McKernan K."/>
            <person name="Mendez-Lago M."/>
            <person name="Minx P."/>
            <person name="Mollenhauer M.U."/>
            <person name="Montooth K."/>
            <person name="Mount S.M."/>
            <person name="Mu X."/>
            <person name="Myers E."/>
            <person name="Negre B."/>
            <person name="Newfeld S."/>
            <person name="Nielsen R."/>
            <person name="Noor M.A."/>
            <person name="O'Grady P."/>
            <person name="Pachter L."/>
            <person name="Papaceit M."/>
            <person name="Parisi M.J."/>
            <person name="Parisi M."/>
            <person name="Parts L."/>
            <person name="Pedersen J.S."/>
            <person name="Pesole G."/>
            <person name="Phillippy A.M."/>
            <person name="Ponting C.P."/>
            <person name="Pop M."/>
            <person name="Porcelli D."/>
            <person name="Powell J.R."/>
            <person name="Prohaska S."/>
            <person name="Pruitt K."/>
            <person name="Puig M."/>
            <person name="Quesneville H."/>
            <person name="Ram K.R."/>
            <person name="Rand D."/>
            <person name="Rasmussen M.D."/>
            <person name="Reed L.K."/>
            <person name="Reenan R."/>
            <person name="Reily A."/>
            <person name="Remington K.A."/>
            <person name="Rieger T.T."/>
            <person name="Ritchie M.G."/>
            <person name="Robin C."/>
            <person name="Rogers Y.H."/>
            <person name="Rohde C."/>
            <person name="Rozas J."/>
            <person name="Rubenfield M.J."/>
            <person name="Ruiz A."/>
            <person name="Russo S."/>
            <person name="Salzberg S.L."/>
            <person name="Sanchez-Gracia A."/>
            <person name="Saranga D.J."/>
            <person name="Sato H."/>
            <person name="Schaeffer S.W."/>
            <person name="Schatz M.C."/>
            <person name="Schlenke T."/>
            <person name="Schwartz R."/>
            <person name="Segarra C."/>
            <person name="Singh R.S."/>
            <person name="Sirot L."/>
            <person name="Sirota M."/>
            <person name="Sisneros N.B."/>
            <person name="Smith C.D."/>
            <person name="Smith T.F."/>
            <person name="Spieth J."/>
            <person name="Stage D.E."/>
            <person name="Stark A."/>
            <person name="Stephan W."/>
            <person name="Strausberg R.L."/>
            <person name="Strempel S."/>
            <person name="Sturgill D."/>
            <person name="Sutton G."/>
            <person name="Sutton G.G."/>
            <person name="Tao W."/>
            <person name="Teichmann S."/>
            <person name="Tobari Y.N."/>
            <person name="Tomimura Y."/>
            <person name="Tsolas J.M."/>
            <person name="Valente V.L."/>
            <person name="Venter E."/>
            <person name="Venter J.C."/>
            <person name="Vicario S."/>
            <person name="Vieira F.G."/>
            <person name="Vilella A.J."/>
            <person name="Villasante A."/>
            <person name="Walenz B."/>
            <person name="Wang J."/>
            <person name="Wasserman M."/>
            <person name="Watts T."/>
            <person name="Wilson D."/>
            <person name="Wilson R.K."/>
            <person name="Wing R.A."/>
            <person name="Wolfner M.F."/>
            <person name="Wong A."/>
            <person name="Wong G.K."/>
            <person name="Wu C.I."/>
            <person name="Wu G."/>
            <person name="Yamamoto D."/>
            <person name="Yang H.P."/>
            <person name="Yang S.P."/>
            <person name="Yorke J.A."/>
            <person name="Yoshida K."/>
            <person name="Zdobnov E."/>
            <person name="Zhang P."/>
            <person name="Zhang Y."/>
            <person name="Zimin A.V."/>
            <person name="Baldwin J."/>
            <person name="Abdouelleil A."/>
            <person name="Abdulkadir J."/>
            <person name="Abebe A."/>
            <person name="Abera B."/>
            <person name="Abreu J."/>
            <person name="Acer S.C."/>
            <person name="Aftuck L."/>
            <person name="Alexander A."/>
            <person name="An P."/>
            <person name="Anderson E."/>
            <person name="Anderson S."/>
            <person name="Arachi H."/>
            <person name="Azer M."/>
            <person name="Bachantsang P."/>
            <person name="Barry A."/>
            <person name="Bayul T."/>
            <person name="Berlin A."/>
            <person name="Bessette D."/>
            <person name="Bloom T."/>
            <person name="Blye J."/>
            <person name="Boguslavskiy L."/>
            <person name="Bonnet C."/>
            <person name="Boukhgalter B."/>
            <person name="Bourzgui I."/>
            <person name="Brown A."/>
            <person name="Cahill P."/>
            <person name="Channer S."/>
            <person name="Cheshatsang Y."/>
            <person name="Chuda L."/>
            <person name="Citroen M."/>
            <person name="Collymore A."/>
            <person name="Cooke P."/>
            <person name="Costello M."/>
            <person name="D'Aco K."/>
            <person name="Daza R."/>
            <person name="De Haan G."/>
            <person name="DeGray S."/>
            <person name="DeMaso C."/>
            <person name="Dhargay N."/>
            <person name="Dooley K."/>
            <person name="Dooley E."/>
            <person name="Doricent M."/>
            <person name="Dorje P."/>
            <person name="Dorjee K."/>
            <person name="Dupes A."/>
            <person name="Elong R."/>
            <person name="Falk J."/>
            <person name="Farina A."/>
            <person name="Faro S."/>
            <person name="Ferguson D."/>
            <person name="Fisher S."/>
            <person name="Foley C.D."/>
            <person name="Franke A."/>
            <person name="Friedrich D."/>
            <person name="Gadbois L."/>
            <person name="Gearin G."/>
            <person name="Gearin C.R."/>
            <person name="Giannoukos G."/>
            <person name="Goode T."/>
            <person name="Graham J."/>
            <person name="Grandbois E."/>
            <person name="Grewal S."/>
            <person name="Gyaltsen K."/>
            <person name="Hafez N."/>
            <person name="Hagos B."/>
            <person name="Hall J."/>
            <person name="Henson C."/>
            <person name="Hollinger A."/>
            <person name="Honan T."/>
            <person name="Huard M.D."/>
            <person name="Hughes L."/>
            <person name="Hurhula B."/>
            <person name="Husby M.E."/>
            <person name="Kamat A."/>
            <person name="Kanga B."/>
            <person name="Kashin S."/>
            <person name="Khazanovich D."/>
            <person name="Kisner P."/>
            <person name="Lance K."/>
            <person name="Lara M."/>
            <person name="Lee W."/>
            <person name="Lennon N."/>
            <person name="Letendre F."/>
            <person name="LeVine R."/>
            <person name="Lipovsky A."/>
            <person name="Liu X."/>
            <person name="Liu J."/>
            <person name="Liu S."/>
            <person name="Lokyitsang T."/>
            <person name="Lokyitsang Y."/>
            <person name="Lubonja R."/>
            <person name="Lui A."/>
            <person name="MacDonald P."/>
            <person name="Magnisalis V."/>
            <person name="Maru K."/>
            <person name="Matthews C."/>
            <person name="McCusker W."/>
            <person name="McDonough S."/>
            <person name="Mehta T."/>
            <person name="Meldrim J."/>
            <person name="Meneus L."/>
            <person name="Mihai O."/>
            <person name="Mihalev A."/>
            <person name="Mihova T."/>
            <person name="Mittelman R."/>
            <person name="Mlenga V."/>
            <person name="Montmayeur A."/>
            <person name="Mulrain L."/>
            <person name="Navidi A."/>
            <person name="Naylor J."/>
            <person name="Negash T."/>
            <person name="Nguyen T."/>
            <person name="Nguyen N."/>
            <person name="Nicol R."/>
            <person name="Norbu C."/>
            <person name="Norbu N."/>
            <person name="Novod N."/>
            <person name="O'Neill B."/>
            <person name="Osman S."/>
            <person name="Markiewicz E."/>
            <person name="Oyono O.L."/>
            <person name="Patti C."/>
            <person name="Phunkhang P."/>
            <person name="Pierre F."/>
            <person name="Priest M."/>
            <person name="Raghuraman S."/>
            <person name="Rege F."/>
            <person name="Reyes R."/>
            <person name="Rise C."/>
            <person name="Rogov P."/>
            <person name="Ross K."/>
            <person name="Ryan E."/>
            <person name="Settipalli S."/>
            <person name="Shea T."/>
            <person name="Sherpa N."/>
            <person name="Shi L."/>
            <person name="Shih D."/>
            <person name="Sparrow T."/>
            <person name="Spaulding J."/>
            <person name="Stalker J."/>
            <person name="Stange-Thomann N."/>
            <person name="Stavropoulos S."/>
            <person name="Stone C."/>
            <person name="Strader C."/>
            <person name="Tesfaye S."/>
            <person name="Thomson T."/>
            <person name="Thoulutsang Y."/>
            <person name="Thoulutsang D."/>
            <person name="Topham K."/>
            <person name="Topping I."/>
            <person name="Tsamla T."/>
            <person name="Vassiliev H."/>
            <person name="Vo A."/>
            <person name="Wangchuk T."/>
            <person name="Wangdi T."/>
            <person name="Weiand M."/>
            <person name="Wilkinson J."/>
            <person name="Wilson A."/>
            <person name="Yadav S."/>
            <person name="Young G."/>
            <person name="Yu Q."/>
            <person name="Zembek L."/>
            <person name="Zhong D."/>
            <person name="Zimmer A."/>
            <person name="Zwirko Z."/>
            <person name="Jaffe D.B."/>
            <person name="Alvarez P."/>
            <person name="Brockman W."/>
            <person name="Butler J."/>
            <person name="Chin C."/>
            <person name="Gnerre S."/>
            <person name="Grabherr M."/>
            <person name="Kleber M."/>
            <person name="Mauceli E."/>
            <person name="MacCallum I."/>
        </authorList>
    </citation>
    <scope>NUCLEOTIDE SEQUENCE [LARGE SCALE GENOMIC DNA]</scope>
    <source>
        <strain evidence="16">Tucson 14024-0371.13</strain>
    </source>
</reference>
<dbReference type="HOGENOM" id="CLU_006842_7_0_1"/>
<evidence type="ECO:0000313" key="16">
    <source>
        <dbReference type="Proteomes" id="UP000007801"/>
    </source>
</evidence>
<dbReference type="SMR" id="B3MGY3"/>
<feature type="domain" description="Peptidase S1" evidence="14">
    <location>
        <begin position="35"/>
        <end position="259"/>
    </location>
</feature>
<dbReference type="PROSITE" id="PS50240">
    <property type="entry name" value="TRYPSIN_DOM"/>
    <property type="match status" value="1"/>
</dbReference>
<evidence type="ECO:0000256" key="13">
    <source>
        <dbReference type="SAM" id="SignalP"/>
    </source>
</evidence>
<dbReference type="EMBL" id="CH902619">
    <property type="protein sequence ID" value="EDV37901.1"/>
    <property type="molecule type" value="Genomic_DNA"/>
</dbReference>
<evidence type="ECO:0000256" key="4">
    <source>
        <dbReference type="ARBA" id="ARBA00022670"/>
    </source>
</evidence>
<dbReference type="OMA" id="RSGAHFC"/>
<dbReference type="SMART" id="SM00020">
    <property type="entry name" value="Tryp_SPc"/>
    <property type="match status" value="1"/>
</dbReference>
<dbReference type="InterPro" id="IPR043504">
    <property type="entry name" value="Peptidase_S1_PA_chymotrypsin"/>
</dbReference>
<evidence type="ECO:0000256" key="3">
    <source>
        <dbReference type="ARBA" id="ARBA00022525"/>
    </source>
</evidence>
<evidence type="ECO:0000313" key="15">
    <source>
        <dbReference type="EMBL" id="EDV37901.1"/>
    </source>
</evidence>
<keyword evidence="9" id="KW-1015">Disulfide bond</keyword>
<dbReference type="InParanoid" id="B3MGY3"/>
<dbReference type="MEROPS" id="S01.A81"/>
<dbReference type="PROSITE" id="PS00135">
    <property type="entry name" value="TRYPSIN_SER"/>
    <property type="match status" value="1"/>
</dbReference>
<evidence type="ECO:0000259" key="14">
    <source>
        <dbReference type="PROSITE" id="PS50240"/>
    </source>
</evidence>
<dbReference type="KEGG" id="dan:6496529"/>
<evidence type="ECO:0000256" key="6">
    <source>
        <dbReference type="ARBA" id="ARBA00022801"/>
    </source>
</evidence>
<dbReference type="Pfam" id="PF00089">
    <property type="entry name" value="Trypsin"/>
    <property type="match status" value="1"/>
</dbReference>
<dbReference type="PRINTS" id="PR00722">
    <property type="entry name" value="CHYMOTRYPSIN"/>
</dbReference>
<dbReference type="Proteomes" id="UP000007801">
    <property type="component" value="Unassembled WGS sequence"/>
</dbReference>
<dbReference type="InterPro" id="IPR033116">
    <property type="entry name" value="TRYPSIN_SER"/>
</dbReference>
<organism evidence="15 16">
    <name type="scientific">Drosophila ananassae</name>
    <name type="common">Fruit fly</name>
    <dbReference type="NCBI Taxonomy" id="7217"/>
    <lineage>
        <taxon>Eukaryota</taxon>
        <taxon>Metazoa</taxon>
        <taxon>Ecdysozoa</taxon>
        <taxon>Arthropoda</taxon>
        <taxon>Hexapoda</taxon>
        <taxon>Insecta</taxon>
        <taxon>Pterygota</taxon>
        <taxon>Neoptera</taxon>
        <taxon>Endopterygota</taxon>
        <taxon>Diptera</taxon>
        <taxon>Brachycera</taxon>
        <taxon>Muscomorpha</taxon>
        <taxon>Ephydroidea</taxon>
        <taxon>Drosophilidae</taxon>
        <taxon>Drosophila</taxon>
        <taxon>Sophophora</taxon>
    </lineage>
</organism>
<dbReference type="SUPFAM" id="SSF50494">
    <property type="entry name" value="Trypsin-like serine proteases"/>
    <property type="match status" value="1"/>
</dbReference>
<dbReference type="InterPro" id="IPR018114">
    <property type="entry name" value="TRYPSIN_HIS"/>
</dbReference>
<dbReference type="GO" id="GO:0004252">
    <property type="term" value="F:serine-type endopeptidase activity"/>
    <property type="evidence" value="ECO:0007669"/>
    <property type="project" value="UniProtKB-EC"/>
</dbReference>
<dbReference type="PANTHER" id="PTHR24276">
    <property type="entry name" value="POLYSERASE-RELATED"/>
    <property type="match status" value="1"/>
</dbReference>
<keyword evidence="4 12" id="KW-0645">Protease</keyword>
<dbReference type="EC" id="3.4.21.4" evidence="11"/>
<keyword evidence="8" id="KW-0865">Zymogen</keyword>
<dbReference type="InterPro" id="IPR050430">
    <property type="entry name" value="Peptidase_S1"/>
</dbReference>
<gene>
    <name evidence="15" type="primary">Dana\GF13692</name>
    <name evidence="15" type="synonym">dana_GLEANR_13699</name>
    <name evidence="15" type="ORF">GF13692</name>
</gene>
<keyword evidence="16" id="KW-1185">Reference proteome</keyword>
<dbReference type="FunFam" id="2.40.10.10:FF:000034">
    <property type="entry name" value="Eupolytin"/>
    <property type="match status" value="1"/>
</dbReference>
<keyword evidence="5 13" id="KW-0732">Signal</keyword>
<evidence type="ECO:0000256" key="9">
    <source>
        <dbReference type="ARBA" id="ARBA00023157"/>
    </source>
</evidence>
<dbReference type="GO" id="GO:0005576">
    <property type="term" value="C:extracellular region"/>
    <property type="evidence" value="ECO:0007669"/>
    <property type="project" value="UniProtKB-SubCell"/>
</dbReference>
<evidence type="ECO:0000256" key="1">
    <source>
        <dbReference type="ARBA" id="ARBA00004239"/>
    </source>
</evidence>
<dbReference type="PhylomeDB" id="B3MGY3"/>
<comment type="catalytic activity">
    <reaction evidence="10">
        <text>Preferential cleavage: Arg-|-Xaa, Lys-|-Xaa.</text>
        <dbReference type="EC" id="3.4.21.4"/>
    </reaction>
</comment>
<keyword evidence="3" id="KW-0964">Secreted</keyword>
<dbReference type="AlphaFoldDB" id="B3MGY3"/>
<dbReference type="InterPro" id="IPR001314">
    <property type="entry name" value="Peptidase_S1A"/>
</dbReference>
<evidence type="ECO:0000256" key="10">
    <source>
        <dbReference type="ARBA" id="ARBA00036320"/>
    </source>
</evidence>
<proteinExistence type="inferred from homology"/>
<evidence type="ECO:0000256" key="5">
    <source>
        <dbReference type="ARBA" id="ARBA00022729"/>
    </source>
</evidence>
<evidence type="ECO:0000256" key="8">
    <source>
        <dbReference type="ARBA" id="ARBA00023145"/>
    </source>
</evidence>
<dbReference type="PROSITE" id="PS00134">
    <property type="entry name" value="TRYPSIN_HIS"/>
    <property type="match status" value="1"/>
</dbReference>
<sequence>MFLLQIAALLATLALGYGAAIPTGMEPQSPLGGRIVGGVAATIENHPWMVSVQTSGSHHCGGSIISNNIVVTAAHCLKSPITASGLRIRAGSSRRSSGGVLVQVAAFKAHEGYNSATEVNDIAVLRLRTSLTFGSTIKAIPLATVSPANGAAASVTGWGKIGYNSYSSTSTLHYIDTRIVSRSQCASSSYSYGSRIKESMICAAMANKDSCNGDSGGPLVSGGQLVGVVSWGVECALANYPGVYANVAELRAWILQAQKTV</sequence>
<protein>
    <recommendedName>
        <fullName evidence="11">trypsin</fullName>
        <ecNumber evidence="11">3.4.21.4</ecNumber>
    </recommendedName>
</protein>
<feature type="chain" id="PRO_5002792715" description="trypsin" evidence="13">
    <location>
        <begin position="19"/>
        <end position="261"/>
    </location>
</feature>
<dbReference type="GO" id="GO:0006508">
    <property type="term" value="P:proteolysis"/>
    <property type="evidence" value="ECO:0007669"/>
    <property type="project" value="UniProtKB-KW"/>
</dbReference>
<dbReference type="CDD" id="cd00190">
    <property type="entry name" value="Tryp_SPc"/>
    <property type="match status" value="1"/>
</dbReference>
<evidence type="ECO:0000256" key="7">
    <source>
        <dbReference type="ARBA" id="ARBA00022825"/>
    </source>
</evidence>
<comment type="subcellular location">
    <subcellularLocation>
        <location evidence="1">Secreted</location>
        <location evidence="1">Extracellular space</location>
    </subcellularLocation>
</comment>
<dbReference type="eggNOG" id="KOG3627">
    <property type="taxonomic scope" value="Eukaryota"/>
</dbReference>
<evidence type="ECO:0000256" key="2">
    <source>
        <dbReference type="ARBA" id="ARBA00007664"/>
    </source>
</evidence>